<dbReference type="Proteomes" id="UP000036851">
    <property type="component" value="Unassembled WGS sequence"/>
</dbReference>
<dbReference type="Pfam" id="PF00691">
    <property type="entry name" value="OmpA"/>
    <property type="match status" value="1"/>
</dbReference>
<dbReference type="EMBL" id="JRXF01000030">
    <property type="protein sequence ID" value="KOC90395.1"/>
    <property type="molecule type" value="Genomic_DNA"/>
</dbReference>
<organism evidence="4 7">
    <name type="scientific">Winslowiella iniecta</name>
    <dbReference type="NCBI Taxonomy" id="1560201"/>
    <lineage>
        <taxon>Bacteria</taxon>
        <taxon>Pseudomonadati</taxon>
        <taxon>Pseudomonadota</taxon>
        <taxon>Gammaproteobacteria</taxon>
        <taxon>Enterobacterales</taxon>
        <taxon>Erwiniaceae</taxon>
        <taxon>Winslowiella</taxon>
    </lineage>
</organism>
<dbReference type="STRING" id="1560201.NG42_21235"/>
<dbReference type="SUPFAM" id="SSF103088">
    <property type="entry name" value="OmpA-like"/>
    <property type="match status" value="1"/>
</dbReference>
<gene>
    <name evidence="4" type="ORF">NG42_21235</name>
    <name evidence="5" type="ORF">NG43_17355</name>
</gene>
<keyword evidence="1 2" id="KW-0472">Membrane</keyword>
<dbReference type="PANTHER" id="PTHR30329">
    <property type="entry name" value="STATOR ELEMENT OF FLAGELLAR MOTOR COMPLEX"/>
    <property type="match status" value="1"/>
</dbReference>
<keyword evidence="2" id="KW-0812">Transmembrane</keyword>
<evidence type="ECO:0000256" key="2">
    <source>
        <dbReference type="SAM" id="Phobius"/>
    </source>
</evidence>
<evidence type="ECO:0000259" key="3">
    <source>
        <dbReference type="PROSITE" id="PS51123"/>
    </source>
</evidence>
<feature type="domain" description="OmpA-like" evidence="3">
    <location>
        <begin position="425"/>
        <end position="543"/>
    </location>
</feature>
<dbReference type="Gene3D" id="3.30.1330.60">
    <property type="entry name" value="OmpA-like domain"/>
    <property type="match status" value="1"/>
</dbReference>
<name>A0A0L7SVW3_9GAMM</name>
<dbReference type="EMBL" id="JRXE01000046">
    <property type="protein sequence ID" value="KOC87278.1"/>
    <property type="molecule type" value="Genomic_DNA"/>
</dbReference>
<feature type="transmembrane region" description="Helical" evidence="2">
    <location>
        <begin position="320"/>
        <end position="337"/>
    </location>
</feature>
<accession>A0A0L7SVW3</accession>
<evidence type="ECO:0000313" key="4">
    <source>
        <dbReference type="EMBL" id="KOC87278.1"/>
    </source>
</evidence>
<evidence type="ECO:0000256" key="1">
    <source>
        <dbReference type="PROSITE-ProRule" id="PRU00473"/>
    </source>
</evidence>
<keyword evidence="7" id="KW-1185">Reference proteome</keyword>
<proteinExistence type="predicted"/>
<dbReference type="PATRIC" id="fig|1560201.3.peg.4501"/>
<dbReference type="InterPro" id="IPR006665">
    <property type="entry name" value="OmpA-like"/>
</dbReference>
<sequence>MSKALKRALWIAGCLLVLMLCVLFFPLGNPLKAVSALLIALVAGIGWWRIGHAASALRHAPLGENLTAALPAAGYRQSIVLTVGEQAETLFDGEVVRETPQGCYILIPRIDQLAHYAEMLLALRPEWTTQLSVLFVLLPEHHDDRPVLAAQLREFRFQAQRCARLSDCAVPALLACYLHGEPGPWFTLQADDKQTRVWDNAQRASTLSEWLRSGNCRQQEQQLATAIELTSFGDWLQQQVINEFHTGEQPGAPLHLLATSVRWLPTPTPRADNLWQQWLTAKTTLLAGEQRSQQDAGVQLPDCLLPLLPTRSGYSPQLRAAGYGIVMLMLFSVVAMASSSMNNRQLMWEIHSDIERYQAIPMTSEQPKVEALNQLKTDAQLLEKYHRNGTPLRLGLGLYPGERIYPPLMAAIRRYVPPAPPAETPAAKLVRLDSMSLFEVGKAQLKAGSTKLMVDALIDIKAKPGWMVLITGHTDVTGNAHANQQLSLERAAAVRDWMIATSDIPETCFAIQGYGATRPVATNSTTAGRAANRRVEISLVPNSAACQPAARHTN</sequence>
<evidence type="ECO:0000313" key="5">
    <source>
        <dbReference type="EMBL" id="KOC90395.1"/>
    </source>
</evidence>
<reference evidence="6 7" key="1">
    <citation type="journal article" date="2015" name="Int. J. Syst. Evol. Microbiol.">
        <title>Erwinia iniecta sp. nov., isolated from Russian wheat aphids (Diuraphis noxia).</title>
        <authorList>
            <person name="Campillo T."/>
            <person name="Luna E."/>
            <person name="Portier P."/>
            <person name="Fischer-Le Saux M."/>
            <person name="Lapitan N."/>
            <person name="Tisserat N.A."/>
            <person name="Leach J.E."/>
        </authorList>
    </citation>
    <scope>NUCLEOTIDE SEQUENCE [LARGE SCALE GENOMIC DNA]</scope>
    <source>
        <strain evidence="4 7">B120</strain>
        <strain evidence="5 6">B149</strain>
    </source>
</reference>
<feature type="transmembrane region" description="Helical" evidence="2">
    <location>
        <begin position="33"/>
        <end position="50"/>
    </location>
</feature>
<dbReference type="GO" id="GO:0016020">
    <property type="term" value="C:membrane"/>
    <property type="evidence" value="ECO:0007669"/>
    <property type="project" value="UniProtKB-UniRule"/>
</dbReference>
<feature type="transmembrane region" description="Helical" evidence="2">
    <location>
        <begin position="7"/>
        <end position="27"/>
    </location>
</feature>
<evidence type="ECO:0000313" key="6">
    <source>
        <dbReference type="Proteomes" id="UP000036851"/>
    </source>
</evidence>
<protein>
    <recommendedName>
        <fullName evidence="3">OmpA-like domain-containing protein</fullName>
    </recommendedName>
</protein>
<dbReference type="AlphaFoldDB" id="A0A0L7SVW3"/>
<dbReference type="OrthoDB" id="345640at2"/>
<dbReference type="InterPro" id="IPR050330">
    <property type="entry name" value="Bact_OuterMem_StrucFunc"/>
</dbReference>
<dbReference type="PANTHER" id="PTHR30329:SF20">
    <property type="entry name" value="EXPORTED PROTEIN"/>
    <property type="match status" value="1"/>
</dbReference>
<dbReference type="CDD" id="cd07185">
    <property type="entry name" value="OmpA_C-like"/>
    <property type="match status" value="1"/>
</dbReference>
<evidence type="ECO:0000313" key="7">
    <source>
        <dbReference type="Proteomes" id="UP000037088"/>
    </source>
</evidence>
<dbReference type="Proteomes" id="UP000037088">
    <property type="component" value="Unassembled WGS sequence"/>
</dbReference>
<dbReference type="PROSITE" id="PS51123">
    <property type="entry name" value="OMPA_2"/>
    <property type="match status" value="1"/>
</dbReference>
<dbReference type="RefSeq" id="WP_052902949.1">
    <property type="nucleotide sequence ID" value="NZ_JRXE01000046.1"/>
</dbReference>
<comment type="caution">
    <text evidence="4">The sequence shown here is derived from an EMBL/GenBank/DDBJ whole genome shotgun (WGS) entry which is preliminary data.</text>
</comment>
<dbReference type="InterPro" id="IPR036737">
    <property type="entry name" value="OmpA-like_sf"/>
</dbReference>
<keyword evidence="2" id="KW-1133">Transmembrane helix</keyword>